<dbReference type="ExpressionAtlas" id="A0A2K1WYX6">
    <property type="expression patterns" value="baseline and differential"/>
</dbReference>
<comment type="caution">
    <text evidence="10">The sequence shown here is derived from an EMBL/GenBank/DDBJ whole genome shotgun (WGS) entry which is preliminary data.</text>
</comment>
<dbReference type="AlphaFoldDB" id="A0A2K1WYX6"/>
<organism evidence="10 11">
    <name type="scientific">Populus trichocarpa</name>
    <name type="common">Western balsam poplar</name>
    <name type="synonym">Populus balsamifera subsp. trichocarpa</name>
    <dbReference type="NCBI Taxonomy" id="3694"/>
    <lineage>
        <taxon>Eukaryota</taxon>
        <taxon>Viridiplantae</taxon>
        <taxon>Streptophyta</taxon>
        <taxon>Embryophyta</taxon>
        <taxon>Tracheophyta</taxon>
        <taxon>Spermatophyta</taxon>
        <taxon>Magnoliopsida</taxon>
        <taxon>eudicotyledons</taxon>
        <taxon>Gunneridae</taxon>
        <taxon>Pentapetalae</taxon>
        <taxon>rosids</taxon>
        <taxon>fabids</taxon>
        <taxon>Malpighiales</taxon>
        <taxon>Salicaceae</taxon>
        <taxon>Saliceae</taxon>
        <taxon>Populus</taxon>
    </lineage>
</organism>
<dbReference type="Gene3D" id="3.30.110.10">
    <property type="entry name" value="Translation initiation factor 3 (IF-3), C-terminal domain"/>
    <property type="match status" value="1"/>
</dbReference>
<dbReference type="PANTHER" id="PTHR10938:SF0">
    <property type="entry name" value="TRANSLATION INITIATION FACTOR IF-3, MITOCHONDRIAL"/>
    <property type="match status" value="1"/>
</dbReference>
<evidence type="ECO:0000256" key="5">
    <source>
        <dbReference type="ARBA" id="ARBA00022640"/>
    </source>
</evidence>
<comment type="subcellular location">
    <subcellularLocation>
        <location evidence="1 9">Plastid</location>
        <location evidence="1 9">Chloroplast</location>
    </subcellularLocation>
</comment>
<dbReference type="Proteomes" id="UP000006729">
    <property type="component" value="Chromosome 18"/>
</dbReference>
<proteinExistence type="inferred from homology"/>
<gene>
    <name evidence="10" type="ORF">POPTR_018G115200v4</name>
</gene>
<sequence>MQIQWHRPVILPLPGAGSDRCSVRPASRCALPSRSHDTQVFTRMPWLNSWLGTGGPDKKQPEPDLTCIVHVPSL</sequence>
<protein>
    <recommendedName>
        <fullName evidence="9">Translation initiation factor IF-3</fullName>
    </recommendedName>
</protein>
<dbReference type="NCBIfam" id="TIGR00168">
    <property type="entry name" value="infC"/>
    <property type="match status" value="1"/>
</dbReference>
<evidence type="ECO:0000256" key="2">
    <source>
        <dbReference type="ARBA" id="ARBA00005439"/>
    </source>
</evidence>
<dbReference type="HAMAP" id="MF_00080">
    <property type="entry name" value="IF_3"/>
    <property type="match status" value="1"/>
</dbReference>
<evidence type="ECO:0000256" key="3">
    <source>
        <dbReference type="ARBA" id="ARBA00022528"/>
    </source>
</evidence>
<evidence type="ECO:0000313" key="10">
    <source>
        <dbReference type="EMBL" id="PNS93731.2"/>
    </source>
</evidence>
<dbReference type="SUPFAM" id="SSF55200">
    <property type="entry name" value="Translation initiation factor IF3, C-terminal domain"/>
    <property type="match status" value="1"/>
</dbReference>
<keyword evidence="7" id="KW-0809">Transit peptide</keyword>
<dbReference type="InterPro" id="IPR019815">
    <property type="entry name" value="Translation_initiation_fac_3_C"/>
</dbReference>
<dbReference type="STRING" id="3694.A0A2K1WYX6"/>
<dbReference type="InterPro" id="IPR001288">
    <property type="entry name" value="Translation_initiation_fac_3"/>
</dbReference>
<dbReference type="Pfam" id="PF05198">
    <property type="entry name" value="IF3_N"/>
    <property type="match status" value="1"/>
</dbReference>
<evidence type="ECO:0000256" key="6">
    <source>
        <dbReference type="ARBA" id="ARBA00022917"/>
    </source>
</evidence>
<dbReference type="InParanoid" id="A0A2K1WYX6"/>
<dbReference type="FunFam" id="3.10.20.80:FF:000003">
    <property type="entry name" value="Translation initiation factor IF-3"/>
    <property type="match status" value="1"/>
</dbReference>
<dbReference type="GO" id="GO:0032790">
    <property type="term" value="P:ribosome disassembly"/>
    <property type="evidence" value="ECO:0000318"/>
    <property type="project" value="GO_Central"/>
</dbReference>
<keyword evidence="5" id="KW-0934">Plastid</keyword>
<dbReference type="GO" id="GO:0009507">
    <property type="term" value="C:chloroplast"/>
    <property type="evidence" value="ECO:0007669"/>
    <property type="project" value="UniProtKB-SubCell"/>
</dbReference>
<dbReference type="FunFam" id="3.30.110.10:FF:000003">
    <property type="entry name" value="Translation initiation factor IF-3"/>
    <property type="match status" value="1"/>
</dbReference>
<dbReference type="InterPro" id="IPR036788">
    <property type="entry name" value="T_IF-3_C_sf"/>
</dbReference>
<dbReference type="EMBL" id="CM009307">
    <property type="protein sequence ID" value="PNS93731.2"/>
    <property type="molecule type" value="Genomic_DNA"/>
</dbReference>
<dbReference type="PANTHER" id="PTHR10938">
    <property type="entry name" value="TRANSLATION INITIATION FACTOR IF-3"/>
    <property type="match status" value="1"/>
</dbReference>
<keyword evidence="3" id="KW-0150">Chloroplast</keyword>
<evidence type="ECO:0000256" key="4">
    <source>
        <dbReference type="ARBA" id="ARBA00022540"/>
    </source>
</evidence>
<dbReference type="InterPro" id="IPR019813">
    <property type="entry name" value="Translation_initiation_fac3_CS"/>
</dbReference>
<evidence type="ECO:0000313" key="11">
    <source>
        <dbReference type="Proteomes" id="UP000006729"/>
    </source>
</evidence>
<keyword evidence="4 9" id="KW-0396">Initiation factor</keyword>
<accession>A0A2K1WYX6</accession>
<evidence type="ECO:0000256" key="7">
    <source>
        <dbReference type="ARBA" id="ARBA00022946"/>
    </source>
</evidence>
<evidence type="ECO:0000256" key="8">
    <source>
        <dbReference type="ARBA" id="ARBA00057772"/>
    </source>
</evidence>
<comment type="function">
    <text evidence="8">Chloroplast translation initiation factor that is essential for the coordination of leaf and chloroplast development. IF-3 binds to the 30S ribosomal subunit and shifts the equilibrium between 70S ribosomes and their 50S and 30S subunits in favor of the free subunits, thus enhancing the availability of 30S subunits on which protein synthesis initiation begins.</text>
</comment>
<dbReference type="GO" id="GO:0043022">
    <property type="term" value="F:ribosome binding"/>
    <property type="evidence" value="ECO:0000318"/>
    <property type="project" value="GO_Central"/>
</dbReference>
<keyword evidence="11" id="KW-1185">Reference proteome</keyword>
<dbReference type="FunCoup" id="A0A2K1WYX6">
    <property type="interactions" value="1736"/>
</dbReference>
<comment type="subunit">
    <text evidence="9">Monomer.</text>
</comment>
<dbReference type="PROSITE" id="PS00938">
    <property type="entry name" value="IF3"/>
    <property type="match status" value="1"/>
</dbReference>
<reference evidence="10 11" key="1">
    <citation type="journal article" date="2006" name="Science">
        <title>The genome of black cottonwood, Populus trichocarpa (Torr. &amp; Gray).</title>
        <authorList>
            <person name="Tuskan G.A."/>
            <person name="Difazio S."/>
            <person name="Jansson S."/>
            <person name="Bohlmann J."/>
            <person name="Grigoriev I."/>
            <person name="Hellsten U."/>
            <person name="Putnam N."/>
            <person name="Ralph S."/>
            <person name="Rombauts S."/>
            <person name="Salamov A."/>
            <person name="Schein J."/>
            <person name="Sterck L."/>
            <person name="Aerts A."/>
            <person name="Bhalerao R.R."/>
            <person name="Bhalerao R.P."/>
            <person name="Blaudez D."/>
            <person name="Boerjan W."/>
            <person name="Brun A."/>
            <person name="Brunner A."/>
            <person name="Busov V."/>
            <person name="Campbell M."/>
            <person name="Carlson J."/>
            <person name="Chalot M."/>
            <person name="Chapman J."/>
            <person name="Chen G.L."/>
            <person name="Cooper D."/>
            <person name="Coutinho P.M."/>
            <person name="Couturier J."/>
            <person name="Covert S."/>
            <person name="Cronk Q."/>
            <person name="Cunningham R."/>
            <person name="Davis J."/>
            <person name="Degroeve S."/>
            <person name="Dejardin A."/>
            <person name="Depamphilis C."/>
            <person name="Detter J."/>
            <person name="Dirks B."/>
            <person name="Dubchak I."/>
            <person name="Duplessis S."/>
            <person name="Ehlting J."/>
            <person name="Ellis B."/>
            <person name="Gendler K."/>
            <person name="Goodstein D."/>
            <person name="Gribskov M."/>
            <person name="Grimwood J."/>
            <person name="Groover A."/>
            <person name="Gunter L."/>
            <person name="Hamberger B."/>
            <person name="Heinze B."/>
            <person name="Helariutta Y."/>
            <person name="Henrissat B."/>
            <person name="Holligan D."/>
            <person name="Holt R."/>
            <person name="Huang W."/>
            <person name="Islam-Faridi N."/>
            <person name="Jones S."/>
            <person name="Jones-Rhoades M."/>
            <person name="Jorgensen R."/>
            <person name="Joshi C."/>
            <person name="Kangasjarvi J."/>
            <person name="Karlsson J."/>
            <person name="Kelleher C."/>
            <person name="Kirkpatrick R."/>
            <person name="Kirst M."/>
            <person name="Kohler A."/>
            <person name="Kalluri U."/>
            <person name="Larimer F."/>
            <person name="Leebens-Mack J."/>
            <person name="Leple J.C."/>
            <person name="Locascio P."/>
            <person name="Lou Y."/>
            <person name="Lucas S."/>
            <person name="Martin F."/>
            <person name="Montanini B."/>
            <person name="Napoli C."/>
            <person name="Nelson D.R."/>
            <person name="Nelson C."/>
            <person name="Nieminen K."/>
            <person name="Nilsson O."/>
            <person name="Pereda V."/>
            <person name="Peter G."/>
            <person name="Philippe R."/>
            <person name="Pilate G."/>
            <person name="Poliakov A."/>
            <person name="Razumovskaya J."/>
            <person name="Richardson P."/>
            <person name="Rinaldi C."/>
            <person name="Ritland K."/>
            <person name="Rouze P."/>
            <person name="Ryaboy D."/>
            <person name="Schmutz J."/>
            <person name="Schrader J."/>
            <person name="Segerman B."/>
            <person name="Shin H."/>
            <person name="Siddiqui A."/>
            <person name="Sterky F."/>
            <person name="Terry A."/>
            <person name="Tsai C.J."/>
            <person name="Uberbacher E."/>
            <person name="Unneberg P."/>
            <person name="Vahala J."/>
            <person name="Wall K."/>
            <person name="Wessler S."/>
            <person name="Yang G."/>
            <person name="Yin T."/>
            <person name="Douglas C."/>
            <person name="Marra M."/>
            <person name="Sandberg G."/>
            <person name="Van de Peer Y."/>
            <person name="Rokhsar D."/>
        </authorList>
    </citation>
    <scope>NUCLEOTIDE SEQUENCE [LARGE SCALE GENOMIC DNA]</scope>
    <source>
        <strain evidence="11">cv. Nisqually</strain>
    </source>
</reference>
<name>A0A2K1WYX6_POPTR</name>
<dbReference type="GO" id="GO:0003729">
    <property type="term" value="F:mRNA binding"/>
    <property type="evidence" value="ECO:0007669"/>
    <property type="project" value="UniProtKB-ARBA"/>
</dbReference>
<dbReference type="SUPFAM" id="SSF54364">
    <property type="entry name" value="Translation initiation factor IF3, N-terminal domain"/>
    <property type="match status" value="1"/>
</dbReference>
<evidence type="ECO:0000256" key="1">
    <source>
        <dbReference type="ARBA" id="ARBA00004229"/>
    </source>
</evidence>
<keyword evidence="6 9" id="KW-0648">Protein biosynthesis</keyword>
<comment type="similarity">
    <text evidence="2 9">Belongs to the IF-3 family.</text>
</comment>
<dbReference type="InterPro" id="IPR036787">
    <property type="entry name" value="T_IF-3_N_sf"/>
</dbReference>
<evidence type="ECO:0000256" key="9">
    <source>
        <dbReference type="RuleBase" id="RU000646"/>
    </source>
</evidence>
<dbReference type="Gene3D" id="3.10.20.80">
    <property type="entry name" value="Translation initiation factor 3 (IF-3), N-terminal domain"/>
    <property type="match status" value="1"/>
</dbReference>
<dbReference type="InterPro" id="IPR019814">
    <property type="entry name" value="Translation_initiation_fac_3_N"/>
</dbReference>
<dbReference type="Pfam" id="PF00707">
    <property type="entry name" value="IF3_C"/>
    <property type="match status" value="1"/>
</dbReference>
<dbReference type="GO" id="GO:0003743">
    <property type="term" value="F:translation initiation factor activity"/>
    <property type="evidence" value="ECO:0000318"/>
    <property type="project" value="GO_Central"/>
</dbReference>